<dbReference type="AlphaFoldDB" id="A0A975G718"/>
<evidence type="ECO:0000313" key="11">
    <source>
        <dbReference type="Proteomes" id="UP000676169"/>
    </source>
</evidence>
<dbReference type="EC" id="3.4.13.22" evidence="9"/>
<dbReference type="GO" id="GO:0006508">
    <property type="term" value="P:proteolysis"/>
    <property type="evidence" value="ECO:0007669"/>
    <property type="project" value="UniProtKB-KW"/>
</dbReference>
<accession>A0A975G718</accession>
<dbReference type="GO" id="GO:0008237">
    <property type="term" value="F:metallopeptidase activity"/>
    <property type="evidence" value="ECO:0007669"/>
    <property type="project" value="UniProtKB-KW"/>
</dbReference>
<keyword evidence="8" id="KW-0961">Cell wall biogenesis/degradation</keyword>
<proteinExistence type="inferred from homology"/>
<keyword evidence="4 9" id="KW-0378">Hydrolase</keyword>
<evidence type="ECO:0000256" key="6">
    <source>
        <dbReference type="ARBA" id="ARBA00022997"/>
    </source>
</evidence>
<keyword evidence="2 9" id="KW-0645">Protease</keyword>
<evidence type="ECO:0000256" key="7">
    <source>
        <dbReference type="ARBA" id="ARBA00023049"/>
    </source>
</evidence>
<keyword evidence="7 9" id="KW-0482">Metalloprotease</keyword>
<evidence type="ECO:0000256" key="4">
    <source>
        <dbReference type="ARBA" id="ARBA00022801"/>
    </source>
</evidence>
<comment type="catalytic activity">
    <reaction evidence="1 9">
        <text>D-alanyl-D-alanine + H2O = 2 D-alanine</text>
        <dbReference type="Rhea" id="RHEA:20661"/>
        <dbReference type="ChEBI" id="CHEBI:15377"/>
        <dbReference type="ChEBI" id="CHEBI:57416"/>
        <dbReference type="ChEBI" id="CHEBI:57822"/>
        <dbReference type="EC" id="3.4.13.22"/>
    </reaction>
</comment>
<name>A0A975G718_9BACT</name>
<dbReference type="HAMAP" id="MF_01924">
    <property type="entry name" value="A_A_dipeptidase"/>
    <property type="match status" value="1"/>
</dbReference>
<feature type="active site" description="Proton donor/acceptor" evidence="9">
    <location>
        <position position="151"/>
    </location>
</feature>
<dbReference type="Pfam" id="PF01427">
    <property type="entry name" value="Peptidase_M15"/>
    <property type="match status" value="1"/>
</dbReference>
<dbReference type="GO" id="GO:0008270">
    <property type="term" value="F:zinc ion binding"/>
    <property type="evidence" value="ECO:0007669"/>
    <property type="project" value="UniProtKB-UniRule"/>
</dbReference>
<dbReference type="InterPro" id="IPR009045">
    <property type="entry name" value="Zn_M74/Hedgehog-like"/>
</dbReference>
<organism evidence="10 11">
    <name type="scientific">Luteolibacter ambystomatis</name>
    <dbReference type="NCBI Taxonomy" id="2824561"/>
    <lineage>
        <taxon>Bacteria</taxon>
        <taxon>Pseudomonadati</taxon>
        <taxon>Verrucomicrobiota</taxon>
        <taxon>Verrucomicrobiia</taxon>
        <taxon>Verrucomicrobiales</taxon>
        <taxon>Verrucomicrobiaceae</taxon>
        <taxon>Luteolibacter</taxon>
    </lineage>
</organism>
<dbReference type="Gene3D" id="3.30.1380.10">
    <property type="match status" value="1"/>
</dbReference>
<feature type="binding site" evidence="9">
    <location>
        <position position="94"/>
    </location>
    <ligand>
        <name>Zn(2+)</name>
        <dbReference type="ChEBI" id="CHEBI:29105"/>
        <note>catalytic</note>
    </ligand>
</feature>
<dbReference type="KEGG" id="lamb:KBB96_13885"/>
<comment type="similarity">
    <text evidence="9">Belongs to the peptidase M15D family.</text>
</comment>
<keyword evidence="11" id="KW-1185">Reference proteome</keyword>
<dbReference type="CDD" id="cd14840">
    <property type="entry name" value="D-Ala-D-Ala_dipeptidase_Aad"/>
    <property type="match status" value="1"/>
</dbReference>
<evidence type="ECO:0000256" key="5">
    <source>
        <dbReference type="ARBA" id="ARBA00022833"/>
    </source>
</evidence>
<evidence type="ECO:0000313" key="10">
    <source>
        <dbReference type="EMBL" id="QUE49956.1"/>
    </source>
</evidence>
<dbReference type="PIRSF" id="PIRSF026671">
    <property type="entry name" value="AA_dipeptidase"/>
    <property type="match status" value="1"/>
</dbReference>
<evidence type="ECO:0000256" key="2">
    <source>
        <dbReference type="ARBA" id="ARBA00022670"/>
    </source>
</evidence>
<evidence type="ECO:0000256" key="8">
    <source>
        <dbReference type="ARBA" id="ARBA00023316"/>
    </source>
</evidence>
<evidence type="ECO:0000256" key="1">
    <source>
        <dbReference type="ARBA" id="ARBA00001362"/>
    </source>
</evidence>
<dbReference type="PANTHER" id="PTHR43126">
    <property type="entry name" value="D-ALANYL-D-ALANINE DIPEPTIDASE"/>
    <property type="match status" value="1"/>
</dbReference>
<feature type="site" description="Transition state stabilizer" evidence="9">
    <location>
        <position position="59"/>
    </location>
</feature>
<dbReference type="Proteomes" id="UP000676169">
    <property type="component" value="Chromosome"/>
</dbReference>
<evidence type="ECO:0000256" key="3">
    <source>
        <dbReference type="ARBA" id="ARBA00022723"/>
    </source>
</evidence>
<feature type="binding site" evidence="9">
    <location>
        <position position="87"/>
    </location>
    <ligand>
        <name>Zn(2+)</name>
        <dbReference type="ChEBI" id="CHEBI:29105"/>
        <note>catalytic</note>
    </ligand>
</feature>
<evidence type="ECO:0000256" key="9">
    <source>
        <dbReference type="HAMAP-Rule" id="MF_01924"/>
    </source>
</evidence>
<keyword evidence="3 9" id="KW-0479">Metal-binding</keyword>
<reference evidence="10" key="1">
    <citation type="submission" date="2021-04" db="EMBL/GenBank/DDBJ databases">
        <title>Luteolibacter sp. 32A isolated from the skin of an Anderson's salamander (Ambystoma andersonii).</title>
        <authorList>
            <person name="Spergser J."/>
            <person name="Busse H.-J."/>
        </authorList>
    </citation>
    <scope>NUCLEOTIDE SEQUENCE</scope>
    <source>
        <strain evidence="10">32A</strain>
    </source>
</reference>
<feature type="binding site" evidence="9">
    <location>
        <position position="154"/>
    </location>
    <ligand>
        <name>Zn(2+)</name>
        <dbReference type="ChEBI" id="CHEBI:29105"/>
        <note>catalytic</note>
    </ligand>
</feature>
<dbReference type="EMBL" id="CP073100">
    <property type="protein sequence ID" value="QUE49956.1"/>
    <property type="molecule type" value="Genomic_DNA"/>
</dbReference>
<comment type="cofactor">
    <cofactor evidence="9">
        <name>Zn(2+)</name>
        <dbReference type="ChEBI" id="CHEBI:29105"/>
    </cofactor>
    <text evidence="9">Binds 1 zinc ion per subunit.</text>
</comment>
<protein>
    <recommendedName>
        <fullName evidence="9">D-alanyl-D-alanine dipeptidase</fullName>
        <shortName evidence="9">D-Ala-D-Ala dipeptidase</shortName>
        <ecNumber evidence="9">3.4.13.22</ecNumber>
    </recommendedName>
</protein>
<dbReference type="InterPro" id="IPR000755">
    <property type="entry name" value="A_A_dipeptidase"/>
</dbReference>
<keyword evidence="6 9" id="KW-0224">Dipeptidase</keyword>
<gene>
    <name evidence="10" type="ORF">KBB96_13885</name>
</gene>
<keyword evidence="5 9" id="KW-0862">Zinc</keyword>
<dbReference type="SUPFAM" id="SSF55166">
    <property type="entry name" value="Hedgehog/DD-peptidase"/>
    <property type="match status" value="1"/>
</dbReference>
<dbReference type="PANTHER" id="PTHR43126:SF1">
    <property type="entry name" value="D-ALANYL-D-ALANINE DIPEPTIDASE"/>
    <property type="match status" value="1"/>
</dbReference>
<dbReference type="GO" id="GO:0071555">
    <property type="term" value="P:cell wall organization"/>
    <property type="evidence" value="ECO:0007669"/>
    <property type="project" value="UniProtKB-KW"/>
</dbReference>
<dbReference type="GO" id="GO:0160237">
    <property type="term" value="F:D-Ala-D-Ala dipeptidase activity"/>
    <property type="evidence" value="ECO:0007669"/>
    <property type="project" value="UniProtKB-EC"/>
</dbReference>
<sequence>MHRPPVRDVRYATTDNFTHTRLYPLTKVFLHRDTARALEEVQADLALRGLGLKIFDGYRPLSVQWKMWNLIHDERYVSNPAVNRGRHTRGTAVDVTLVDRRGRELPMGTAFDDFTDRAHPDYAALPEAVKRNRRLLAEIMTRHGFEAYPYEWWHFDLKGWKRYPVLDIGIDRLAAGR</sequence>
<comment type="function">
    <text evidence="9">Catalyzes hydrolysis of the D-alanyl-D-alanine dipeptide.</text>
</comment>